<dbReference type="PRINTS" id="PR01243">
    <property type="entry name" value="NUCDPKINASE"/>
</dbReference>
<feature type="binding site" evidence="10">
    <location>
        <position position="334"/>
    </location>
    <ligand>
        <name>ATP</name>
        <dbReference type="ChEBI" id="CHEBI:30616"/>
    </ligand>
</feature>
<feature type="domain" description="C-type lectin" evidence="14">
    <location>
        <begin position="1"/>
        <end position="84"/>
    </location>
</feature>
<dbReference type="Proteomes" id="UP001152622">
    <property type="component" value="Chromosome 6"/>
</dbReference>
<evidence type="ECO:0000256" key="7">
    <source>
        <dbReference type="ARBA" id="ARBA00022840"/>
    </source>
</evidence>
<keyword evidence="16" id="KW-1185">Reference proteome</keyword>
<organism evidence="15 16">
    <name type="scientific">Synaphobranchus kaupii</name>
    <name type="common">Kaup's arrowtooth eel</name>
    <dbReference type="NCBI Taxonomy" id="118154"/>
    <lineage>
        <taxon>Eukaryota</taxon>
        <taxon>Metazoa</taxon>
        <taxon>Chordata</taxon>
        <taxon>Craniata</taxon>
        <taxon>Vertebrata</taxon>
        <taxon>Euteleostomi</taxon>
        <taxon>Actinopterygii</taxon>
        <taxon>Neopterygii</taxon>
        <taxon>Teleostei</taxon>
        <taxon>Anguilliformes</taxon>
        <taxon>Synaphobranchidae</taxon>
        <taxon>Synaphobranchus</taxon>
    </lineage>
</organism>
<comment type="similarity">
    <text evidence="2 10 11">Belongs to the NDK family.</text>
</comment>
<evidence type="ECO:0000256" key="2">
    <source>
        <dbReference type="ARBA" id="ARBA00008142"/>
    </source>
</evidence>
<dbReference type="PROSITE" id="PS50041">
    <property type="entry name" value="C_TYPE_LECTIN_2"/>
    <property type="match status" value="1"/>
</dbReference>
<feature type="binding site" evidence="10">
    <location>
        <position position="310"/>
    </location>
    <ligand>
        <name>ATP</name>
        <dbReference type="ChEBI" id="CHEBI:30616"/>
    </ligand>
</feature>
<dbReference type="InterPro" id="IPR016186">
    <property type="entry name" value="C-type_lectin-like/link_sf"/>
</dbReference>
<dbReference type="InterPro" id="IPR001564">
    <property type="entry name" value="Nucleoside_diP_kinase"/>
</dbReference>
<dbReference type="GO" id="GO:0046872">
    <property type="term" value="F:metal ion binding"/>
    <property type="evidence" value="ECO:0007669"/>
    <property type="project" value="UniProtKB-KW"/>
</dbReference>
<dbReference type="CDD" id="cd04414">
    <property type="entry name" value="NDPk6"/>
    <property type="match status" value="1"/>
</dbReference>
<sequence length="411" mass="46649">MTVQSSVSNDAIHDLLTGVKGEFWIGLQFNKAGCTDTSSELRRYEWITGANLTDFANWRNSEIVCTENCVSVSRDLKWTERPCQDSIDGFLCERNYPNLCDPLKPKETDKSLHYITPFGNEGEGAISLPPGSLITGNPSGIRYICAPDQGWLQAPWFCEVEKGGCEHECVKNGKPQCACPPGQTLQSNKVTCARGDIWGRNRKTDNRMVLTPARCAKALQLTLAVIKPDAVAHPLILEALHQKILENKFIIVKSKEIVWQRQDSERFYAEHKGRFFYQRLVEFMSSGPMQAYILAREEAVSQWRMMMGPTKVFRARYVAPGTIRARFGLTDTRNTTHGSDSEDSARREIAFFFPEFSVAEWMERVEPAFRAGPVEYDQHRRMHTLPGQHRPERDRSTTLTTASPLETDPQH</sequence>
<dbReference type="InterPro" id="IPR036850">
    <property type="entry name" value="NDK-like_dom_sf"/>
</dbReference>
<keyword evidence="5 12" id="KW-0547">Nucleotide-binding</keyword>
<dbReference type="GO" id="GO:0004550">
    <property type="term" value="F:nucleoside diphosphate kinase activity"/>
    <property type="evidence" value="ECO:0007669"/>
    <property type="project" value="UniProtKB-EC"/>
</dbReference>
<reference evidence="15" key="1">
    <citation type="journal article" date="2023" name="Science">
        <title>Genome structures resolve the early diversification of teleost fishes.</title>
        <authorList>
            <person name="Parey E."/>
            <person name="Louis A."/>
            <person name="Montfort J."/>
            <person name="Bouchez O."/>
            <person name="Roques C."/>
            <person name="Iampietro C."/>
            <person name="Lluch J."/>
            <person name="Castinel A."/>
            <person name="Donnadieu C."/>
            <person name="Desvignes T."/>
            <person name="Floi Bucao C."/>
            <person name="Jouanno E."/>
            <person name="Wen M."/>
            <person name="Mejri S."/>
            <person name="Dirks R."/>
            <person name="Jansen H."/>
            <person name="Henkel C."/>
            <person name="Chen W.J."/>
            <person name="Zahm M."/>
            <person name="Cabau C."/>
            <person name="Klopp C."/>
            <person name="Thompson A.W."/>
            <person name="Robinson-Rechavi M."/>
            <person name="Braasch I."/>
            <person name="Lecointre G."/>
            <person name="Bobe J."/>
            <person name="Postlethwait J.H."/>
            <person name="Berthelot C."/>
            <person name="Roest Crollius H."/>
            <person name="Guiguen Y."/>
        </authorList>
    </citation>
    <scope>NUCLEOTIDE SEQUENCE</scope>
    <source>
        <strain evidence="15">WJC10195</strain>
    </source>
</reference>
<feature type="binding site" evidence="10">
    <location>
        <position position="276"/>
    </location>
    <ligand>
        <name>ATP</name>
        <dbReference type="ChEBI" id="CHEBI:30616"/>
    </ligand>
</feature>
<dbReference type="GO" id="GO:0030308">
    <property type="term" value="P:negative regulation of cell growth"/>
    <property type="evidence" value="ECO:0007669"/>
    <property type="project" value="TreeGrafter"/>
</dbReference>
<keyword evidence="9" id="KW-0546">Nucleotide metabolism</keyword>
<dbReference type="PANTHER" id="PTHR46956:SF1">
    <property type="entry name" value="NUCLEOSIDE DIPHOSPHATE KINASE 6"/>
    <property type="match status" value="1"/>
</dbReference>
<dbReference type="InterPro" id="IPR016187">
    <property type="entry name" value="CTDL_fold"/>
</dbReference>
<dbReference type="Gene3D" id="3.30.70.141">
    <property type="entry name" value="Nucleoside diphosphate kinase-like domain"/>
    <property type="match status" value="1"/>
</dbReference>
<dbReference type="InterPro" id="IPR023005">
    <property type="entry name" value="Nucleoside_diP_kinase_AS"/>
</dbReference>
<evidence type="ECO:0000313" key="16">
    <source>
        <dbReference type="Proteomes" id="UP001152622"/>
    </source>
</evidence>
<dbReference type="EMBL" id="JAINUF010000006">
    <property type="protein sequence ID" value="KAJ8355472.1"/>
    <property type="molecule type" value="Genomic_DNA"/>
</dbReference>
<dbReference type="EC" id="2.7.4.6" evidence="12"/>
<comment type="cofactor">
    <cofactor evidence="1">
        <name>Mg(2+)</name>
        <dbReference type="ChEBI" id="CHEBI:18420"/>
    </cofactor>
</comment>
<keyword evidence="6 12" id="KW-0418">Kinase</keyword>
<evidence type="ECO:0000256" key="6">
    <source>
        <dbReference type="ARBA" id="ARBA00022777"/>
    </source>
</evidence>
<dbReference type="SUPFAM" id="SSF57196">
    <property type="entry name" value="EGF/Laminin"/>
    <property type="match status" value="1"/>
</dbReference>
<comment type="caution">
    <text evidence="15">The sequence shown here is derived from an EMBL/GenBank/DDBJ whole genome shotgun (WGS) entry which is preliminary data.</text>
</comment>
<evidence type="ECO:0000256" key="10">
    <source>
        <dbReference type="PROSITE-ProRule" id="PRU00706"/>
    </source>
</evidence>
<dbReference type="OrthoDB" id="25346at2759"/>
<feature type="binding site" evidence="10">
    <location>
        <position position="324"/>
    </location>
    <ligand>
        <name>ATP</name>
        <dbReference type="ChEBI" id="CHEBI:30616"/>
    </ligand>
</feature>
<accession>A0A9Q1FC35</accession>
<evidence type="ECO:0000256" key="8">
    <source>
        <dbReference type="ARBA" id="ARBA00022842"/>
    </source>
</evidence>
<feature type="binding site" evidence="10">
    <location>
        <position position="227"/>
    </location>
    <ligand>
        <name>ATP</name>
        <dbReference type="ChEBI" id="CHEBI:30616"/>
    </ligand>
</feature>
<feature type="binding site" evidence="10">
    <location>
        <position position="304"/>
    </location>
    <ligand>
        <name>ATP</name>
        <dbReference type="ChEBI" id="CHEBI:30616"/>
    </ligand>
</feature>
<evidence type="ECO:0000256" key="1">
    <source>
        <dbReference type="ARBA" id="ARBA00001946"/>
    </source>
</evidence>
<dbReference type="Pfam" id="PF00059">
    <property type="entry name" value="Lectin_C"/>
    <property type="match status" value="1"/>
</dbReference>
<dbReference type="GO" id="GO:0045839">
    <property type="term" value="P:negative regulation of mitotic nuclear division"/>
    <property type="evidence" value="ECO:0007669"/>
    <property type="project" value="TreeGrafter"/>
</dbReference>
<keyword evidence="8" id="KW-0460">Magnesium</keyword>
<dbReference type="GO" id="GO:0006228">
    <property type="term" value="P:UTP biosynthetic process"/>
    <property type="evidence" value="ECO:0007669"/>
    <property type="project" value="InterPro"/>
</dbReference>
<comment type="catalytic activity">
    <reaction evidence="12">
        <text>a 2'-deoxyribonucleoside 5'-diphosphate + ATP = a 2'-deoxyribonucleoside 5'-triphosphate + ADP</text>
        <dbReference type="Rhea" id="RHEA:44640"/>
        <dbReference type="ChEBI" id="CHEBI:30616"/>
        <dbReference type="ChEBI" id="CHEBI:61560"/>
        <dbReference type="ChEBI" id="CHEBI:73316"/>
        <dbReference type="ChEBI" id="CHEBI:456216"/>
        <dbReference type="EC" id="2.7.4.6"/>
    </reaction>
</comment>
<evidence type="ECO:0000256" key="12">
    <source>
        <dbReference type="RuleBase" id="RU004013"/>
    </source>
</evidence>
<evidence type="ECO:0000256" key="9">
    <source>
        <dbReference type="ARBA" id="ARBA00023080"/>
    </source>
</evidence>
<gene>
    <name evidence="15" type="ORF">SKAU_G00182660</name>
</gene>
<evidence type="ECO:0000256" key="4">
    <source>
        <dbReference type="ARBA" id="ARBA00022723"/>
    </source>
</evidence>
<dbReference type="InterPro" id="IPR037994">
    <property type="entry name" value="NDPk6"/>
</dbReference>
<dbReference type="AlphaFoldDB" id="A0A9Q1FC35"/>
<proteinExistence type="inferred from homology"/>
<evidence type="ECO:0000256" key="11">
    <source>
        <dbReference type="RuleBase" id="RU004011"/>
    </source>
</evidence>
<feature type="region of interest" description="Disordered" evidence="13">
    <location>
        <begin position="383"/>
        <end position="411"/>
    </location>
</feature>
<dbReference type="FunFam" id="3.30.70.141:FF:000006">
    <property type="entry name" value="Nucleoside diphosphate kinase"/>
    <property type="match status" value="1"/>
</dbReference>
<dbReference type="SMART" id="SM00562">
    <property type="entry name" value="NDK"/>
    <property type="match status" value="1"/>
</dbReference>
<keyword evidence="3 12" id="KW-0808">Transferase</keyword>
<evidence type="ECO:0000256" key="5">
    <source>
        <dbReference type="ARBA" id="ARBA00022741"/>
    </source>
</evidence>
<dbReference type="PROSITE" id="PS51374">
    <property type="entry name" value="NDPK_LIKE"/>
    <property type="match status" value="1"/>
</dbReference>
<dbReference type="GO" id="GO:0005524">
    <property type="term" value="F:ATP binding"/>
    <property type="evidence" value="ECO:0007669"/>
    <property type="project" value="UniProtKB-KW"/>
</dbReference>
<evidence type="ECO:0000256" key="3">
    <source>
        <dbReference type="ARBA" id="ARBA00022679"/>
    </source>
</evidence>
<dbReference type="InterPro" id="IPR001304">
    <property type="entry name" value="C-type_lectin-like"/>
</dbReference>
<protein>
    <recommendedName>
        <fullName evidence="12">Nucleoside diphosphate kinase</fullName>
        <ecNumber evidence="12">2.7.4.6</ecNumber>
    </recommendedName>
</protein>
<dbReference type="GO" id="GO:0005739">
    <property type="term" value="C:mitochondrion"/>
    <property type="evidence" value="ECO:0007669"/>
    <property type="project" value="TreeGrafter"/>
</dbReference>
<dbReference type="SUPFAM" id="SSF54919">
    <property type="entry name" value="Nucleoside diphosphate kinase, NDK"/>
    <property type="match status" value="1"/>
</dbReference>
<dbReference type="GO" id="GO:0006241">
    <property type="term" value="P:CTP biosynthetic process"/>
    <property type="evidence" value="ECO:0007669"/>
    <property type="project" value="InterPro"/>
</dbReference>
<feature type="active site" description="Pros-phosphohistidine intermediate" evidence="10">
    <location>
        <position position="337"/>
    </location>
</feature>
<dbReference type="GO" id="GO:0006183">
    <property type="term" value="P:GTP biosynthetic process"/>
    <property type="evidence" value="ECO:0007669"/>
    <property type="project" value="InterPro"/>
</dbReference>
<dbReference type="Pfam" id="PF00334">
    <property type="entry name" value="NDK"/>
    <property type="match status" value="1"/>
</dbReference>
<name>A0A9Q1FC35_SYNKA</name>
<dbReference type="Gene3D" id="2.10.25.10">
    <property type="entry name" value="Laminin"/>
    <property type="match status" value="1"/>
</dbReference>
<dbReference type="PANTHER" id="PTHR46956">
    <property type="entry name" value="NUCLEOSIDE DIPHOSPHATE KINASE 6"/>
    <property type="match status" value="1"/>
</dbReference>
<evidence type="ECO:0000256" key="13">
    <source>
        <dbReference type="SAM" id="MobiDB-lite"/>
    </source>
</evidence>
<dbReference type="SUPFAM" id="SSF56436">
    <property type="entry name" value="C-type lectin-like"/>
    <property type="match status" value="1"/>
</dbReference>
<keyword evidence="4" id="KW-0479">Metal-binding</keyword>
<dbReference type="InterPro" id="IPR034907">
    <property type="entry name" value="NDK-like_dom"/>
</dbReference>
<keyword evidence="7 12" id="KW-0067">ATP-binding</keyword>
<evidence type="ECO:0000313" key="15">
    <source>
        <dbReference type="EMBL" id="KAJ8355472.1"/>
    </source>
</evidence>
<evidence type="ECO:0000259" key="14">
    <source>
        <dbReference type="PROSITE" id="PS50041"/>
    </source>
</evidence>
<dbReference type="Gene3D" id="3.10.100.10">
    <property type="entry name" value="Mannose-Binding Protein A, subunit A"/>
    <property type="match status" value="1"/>
</dbReference>
<dbReference type="PROSITE" id="PS00469">
    <property type="entry name" value="NDPK"/>
    <property type="match status" value="1"/>
</dbReference>